<reference evidence="7 8" key="1">
    <citation type="submission" date="2016-12" db="EMBL/GenBank/DDBJ databases">
        <title>The genomes of Aspergillus section Nigri reveals drivers in fungal speciation.</title>
        <authorList>
            <consortium name="DOE Joint Genome Institute"/>
            <person name="Vesth T.C."/>
            <person name="Nybo J."/>
            <person name="Theobald S."/>
            <person name="Brandl J."/>
            <person name="Frisvad J.C."/>
            <person name="Nielsen K.F."/>
            <person name="Lyhne E.K."/>
            <person name="Kogle M.E."/>
            <person name="Kuo A."/>
            <person name="Riley R."/>
            <person name="Clum A."/>
            <person name="Nolan M."/>
            <person name="Lipzen A."/>
            <person name="Salamov A."/>
            <person name="Henrissat B."/>
            <person name="Wiebenga A."/>
            <person name="De Vries R.P."/>
            <person name="Grigoriev I.V."/>
            <person name="Mortensen U.H."/>
            <person name="Andersen M.R."/>
            <person name="Baker S.E."/>
        </authorList>
    </citation>
    <scope>NUCLEOTIDE SEQUENCE [LARGE SCALE GENOMIC DNA]</scope>
    <source>
        <strain evidence="7 8">IBT 23096</strain>
    </source>
</reference>
<dbReference type="InterPro" id="IPR037185">
    <property type="entry name" value="EmrE-like"/>
</dbReference>
<dbReference type="GO" id="GO:0015095">
    <property type="term" value="F:magnesium ion transmembrane transporter activity"/>
    <property type="evidence" value="ECO:0007669"/>
    <property type="project" value="InterPro"/>
</dbReference>
<evidence type="ECO:0000256" key="6">
    <source>
        <dbReference type="SAM" id="Phobius"/>
    </source>
</evidence>
<dbReference type="VEuPathDB" id="FungiDB:P170DRAFT_343479"/>
<keyword evidence="3" id="KW-0256">Endoplasmic reticulum</keyword>
<organism evidence="7 8">
    <name type="scientific">Aspergillus steynii IBT 23096</name>
    <dbReference type="NCBI Taxonomy" id="1392250"/>
    <lineage>
        <taxon>Eukaryota</taxon>
        <taxon>Fungi</taxon>
        <taxon>Dikarya</taxon>
        <taxon>Ascomycota</taxon>
        <taxon>Pezizomycotina</taxon>
        <taxon>Eurotiomycetes</taxon>
        <taxon>Eurotiomycetidae</taxon>
        <taxon>Eurotiales</taxon>
        <taxon>Aspergillaceae</taxon>
        <taxon>Aspergillus</taxon>
        <taxon>Aspergillus subgen. Circumdati</taxon>
    </lineage>
</organism>
<keyword evidence="5 6" id="KW-0472">Membrane</keyword>
<feature type="non-terminal residue" evidence="7">
    <location>
        <position position="1"/>
    </location>
</feature>
<evidence type="ECO:0000256" key="4">
    <source>
        <dbReference type="ARBA" id="ARBA00022989"/>
    </source>
</evidence>
<dbReference type="GO" id="GO:0016020">
    <property type="term" value="C:membrane"/>
    <property type="evidence" value="ECO:0007669"/>
    <property type="project" value="UniProtKB-SubCell"/>
</dbReference>
<dbReference type="RefSeq" id="XP_024709285.1">
    <property type="nucleotide sequence ID" value="XM_024843405.1"/>
</dbReference>
<evidence type="ECO:0000313" key="8">
    <source>
        <dbReference type="Proteomes" id="UP000234275"/>
    </source>
</evidence>
<feature type="transmembrane region" description="Helical" evidence="6">
    <location>
        <begin position="72"/>
        <end position="92"/>
    </location>
</feature>
<feature type="transmembrane region" description="Helical" evidence="6">
    <location>
        <begin position="174"/>
        <end position="192"/>
    </location>
</feature>
<feature type="transmembrane region" description="Helical" evidence="6">
    <location>
        <begin position="112"/>
        <end position="128"/>
    </location>
</feature>
<feature type="transmembrane region" description="Helical" evidence="6">
    <location>
        <begin position="21"/>
        <end position="40"/>
    </location>
</feature>
<evidence type="ECO:0000256" key="5">
    <source>
        <dbReference type="ARBA" id="ARBA00023136"/>
    </source>
</evidence>
<evidence type="ECO:0000256" key="3">
    <source>
        <dbReference type="ARBA" id="ARBA00022824"/>
    </source>
</evidence>
<feature type="transmembrane region" description="Helical" evidence="6">
    <location>
        <begin position="46"/>
        <end position="65"/>
    </location>
</feature>
<dbReference type="GeneID" id="36551105"/>
<dbReference type="OrthoDB" id="6428174at2759"/>
<protein>
    <submittedName>
        <fullName evidence="7">DUF803-domain-containing protein</fullName>
    </submittedName>
</protein>
<proteinExistence type="predicted"/>
<gene>
    <name evidence="7" type="ORF">P170DRAFT_343479</name>
</gene>
<evidence type="ECO:0000313" key="7">
    <source>
        <dbReference type="EMBL" id="PLB53983.1"/>
    </source>
</evidence>
<comment type="subcellular location">
    <subcellularLocation>
        <location evidence="1">Endoplasmic reticulum membrane</location>
        <topology evidence="1">Multi-pass membrane protein</topology>
    </subcellularLocation>
</comment>
<keyword evidence="2 6" id="KW-0812">Transmembrane</keyword>
<dbReference type="Pfam" id="PF05653">
    <property type="entry name" value="Mg_trans_NIPA"/>
    <property type="match status" value="1"/>
</dbReference>
<feature type="transmembrane region" description="Helical" evidence="6">
    <location>
        <begin position="204"/>
        <end position="229"/>
    </location>
</feature>
<dbReference type="Proteomes" id="UP000234275">
    <property type="component" value="Unassembled WGS sequence"/>
</dbReference>
<dbReference type="PANTHER" id="PTHR12570">
    <property type="match status" value="1"/>
</dbReference>
<comment type="caution">
    <text evidence="7">The sequence shown here is derived from an EMBL/GenBank/DDBJ whole genome shotgun (WGS) entry which is preliminary data.</text>
</comment>
<feature type="transmembrane region" description="Helical" evidence="6">
    <location>
        <begin position="140"/>
        <end position="162"/>
    </location>
</feature>
<name>A0A2I2GM77_9EURO</name>
<evidence type="ECO:0000256" key="1">
    <source>
        <dbReference type="ARBA" id="ARBA00004477"/>
    </source>
</evidence>
<dbReference type="AlphaFoldDB" id="A0A2I2GM77"/>
<dbReference type="InterPro" id="IPR008521">
    <property type="entry name" value="Mg_trans_NIPA"/>
</dbReference>
<dbReference type="SUPFAM" id="SSF103481">
    <property type="entry name" value="Multidrug resistance efflux transporter EmrE"/>
    <property type="match status" value="1"/>
</dbReference>
<accession>A0A2I2GM77</accession>
<sequence length="298" mass="31896">ATDKHGYNGNGLQYTRVPLRWIGATMLVVGELLNTTAYAFAPAVLVTPLGALSVFISALLGSYFLSEKVGLLGRLACVTCLLGTVLLALHASADKELNTIEEILHLALRPSFLVYCTCIGALSLYLIYRVAPLTGKTNPLIYITICSGMGSLSVMCVKAVSISVRLTVAGHNQFTHASTYLFTIALVATTLVQTNYLNKAMNSFGASVVNAMFYVGFTICTFAASAIFYQGLNLSGATETGILLCGILVNITGVGLLVYPKVARPEYCPDSEYDDPGVSIELETICRGQDIQGRTEDY</sequence>
<keyword evidence="4 6" id="KW-1133">Transmembrane helix</keyword>
<dbReference type="EMBL" id="MSFO01000001">
    <property type="protein sequence ID" value="PLB53983.1"/>
    <property type="molecule type" value="Genomic_DNA"/>
</dbReference>
<dbReference type="PANTHER" id="PTHR12570:SF85">
    <property type="entry name" value="DUF803 DOMAIN MEMBRANE PROTEIN (AFU_ORTHOLOGUE AFUA_1G15880)"/>
    <property type="match status" value="1"/>
</dbReference>
<feature type="transmembrane region" description="Helical" evidence="6">
    <location>
        <begin position="241"/>
        <end position="259"/>
    </location>
</feature>
<evidence type="ECO:0000256" key="2">
    <source>
        <dbReference type="ARBA" id="ARBA00022692"/>
    </source>
</evidence>
<keyword evidence="8" id="KW-1185">Reference proteome</keyword>